<sequence>MKTLEISNLEKIEGGKFIGGFCAAVGAAGAVATLATLAGATIATGGVAGIVAGVAVGGCAAYGVYLIW</sequence>
<keyword evidence="1" id="KW-1133">Transmembrane helix</keyword>
<gene>
    <name evidence="2" type="ORF">SAMN05444396_104343</name>
</gene>
<keyword evidence="3" id="KW-1185">Reference proteome</keyword>
<evidence type="ECO:0000313" key="2">
    <source>
        <dbReference type="EMBL" id="SHG10484.1"/>
    </source>
</evidence>
<name>A0A1M5H3G8_9FLAO</name>
<evidence type="ECO:0000256" key="1">
    <source>
        <dbReference type="SAM" id="Phobius"/>
    </source>
</evidence>
<dbReference type="EMBL" id="FQWE01000004">
    <property type="protein sequence ID" value="SHG10484.1"/>
    <property type="molecule type" value="Genomic_DNA"/>
</dbReference>
<dbReference type="RefSeq" id="WP_072990566.1">
    <property type="nucleotide sequence ID" value="NZ_FQWE01000004.1"/>
</dbReference>
<dbReference type="STRING" id="271157.SAMN05444396_104343"/>
<feature type="transmembrane region" description="Helical" evidence="1">
    <location>
        <begin position="46"/>
        <end position="67"/>
    </location>
</feature>
<evidence type="ECO:0000313" key="3">
    <source>
        <dbReference type="Proteomes" id="UP000184036"/>
    </source>
</evidence>
<organism evidence="2 3">
    <name type="scientific">Flavobacterium segetis</name>
    <dbReference type="NCBI Taxonomy" id="271157"/>
    <lineage>
        <taxon>Bacteria</taxon>
        <taxon>Pseudomonadati</taxon>
        <taxon>Bacteroidota</taxon>
        <taxon>Flavobacteriia</taxon>
        <taxon>Flavobacteriales</taxon>
        <taxon>Flavobacteriaceae</taxon>
        <taxon>Flavobacterium</taxon>
    </lineage>
</organism>
<dbReference type="AlphaFoldDB" id="A0A1M5H3G8"/>
<protein>
    <submittedName>
        <fullName evidence="2">Uncharacterized protein</fullName>
    </submittedName>
</protein>
<keyword evidence="1" id="KW-0472">Membrane</keyword>
<accession>A0A1M5H3G8</accession>
<feature type="transmembrane region" description="Helical" evidence="1">
    <location>
        <begin position="21"/>
        <end position="40"/>
    </location>
</feature>
<dbReference type="Proteomes" id="UP000184036">
    <property type="component" value="Unassembled WGS sequence"/>
</dbReference>
<proteinExistence type="predicted"/>
<reference evidence="3" key="1">
    <citation type="submission" date="2016-11" db="EMBL/GenBank/DDBJ databases">
        <authorList>
            <person name="Varghese N."/>
            <person name="Submissions S."/>
        </authorList>
    </citation>
    <scope>NUCLEOTIDE SEQUENCE [LARGE SCALE GENOMIC DNA]</scope>
    <source>
        <strain evidence="3">DSM 19741</strain>
    </source>
</reference>
<keyword evidence="1" id="KW-0812">Transmembrane</keyword>